<organism evidence="1 2">
    <name type="scientific">Anopheles albimanus</name>
    <name type="common">New world malaria mosquito</name>
    <dbReference type="NCBI Taxonomy" id="7167"/>
    <lineage>
        <taxon>Eukaryota</taxon>
        <taxon>Metazoa</taxon>
        <taxon>Ecdysozoa</taxon>
        <taxon>Arthropoda</taxon>
        <taxon>Hexapoda</taxon>
        <taxon>Insecta</taxon>
        <taxon>Pterygota</taxon>
        <taxon>Neoptera</taxon>
        <taxon>Endopterygota</taxon>
        <taxon>Diptera</taxon>
        <taxon>Nematocera</taxon>
        <taxon>Culicoidea</taxon>
        <taxon>Culicidae</taxon>
        <taxon>Anophelinae</taxon>
        <taxon>Anopheles</taxon>
    </lineage>
</organism>
<dbReference type="InterPro" id="IPR031734">
    <property type="entry name" value="MBF2"/>
</dbReference>
<dbReference type="VEuPathDB" id="VectorBase:AALB004821"/>
<dbReference type="VEuPathDB" id="VectorBase:AALB20_026665"/>
<keyword evidence="2" id="KW-1185">Reference proteome</keyword>
<reference evidence="1" key="2">
    <citation type="submission" date="2022-08" db="UniProtKB">
        <authorList>
            <consortium name="EnsemblMetazoa"/>
        </authorList>
    </citation>
    <scope>IDENTIFICATION</scope>
    <source>
        <strain evidence="1">STECLA/ALBI9_A</strain>
    </source>
</reference>
<dbReference type="Pfam" id="PF15868">
    <property type="entry name" value="MBF2"/>
    <property type="match status" value="1"/>
</dbReference>
<sequence>MLARIVGIVVCVVLLCGSIERAMANNNAAHTSKQSYFFGLKDAADILCFSRTLAKGSSLPTDVSYTNPRMNKNINFITVAADRYSHAGFKAEITKGAIGTLTATVTLTGKQVLPYAIEYYRMEKMLPRIVGLIVSVVLLCCTIKQTIADTNSVHSSKQSHFFGEKAATDILCFSKTFLKGSHLPQEISYKVLPLNRERRLLYERSGGLSIGAVLVVGFLLISGTQSISPVISSNLSYFFGVKGANNVECYTRTIPKHTTLPATVTFTNPNNGKNINFVTIAADRYSSCGFTVDKIDGQLGTLSISYRINGPSPTPYQIVVKMFCVM</sequence>
<dbReference type="EnsemblMetazoa" id="AALB004821-RA">
    <property type="protein sequence ID" value="AALB004821-PA"/>
    <property type="gene ID" value="AALB004821"/>
</dbReference>
<proteinExistence type="predicted"/>
<evidence type="ECO:0000313" key="2">
    <source>
        <dbReference type="Proteomes" id="UP000069272"/>
    </source>
</evidence>
<dbReference type="Proteomes" id="UP000069272">
    <property type="component" value="Chromosome 3L"/>
</dbReference>
<accession>A0A182FE80</accession>
<dbReference type="STRING" id="7167.A0A182FE80"/>
<evidence type="ECO:0000313" key="1">
    <source>
        <dbReference type="EnsemblMetazoa" id="AALB004821-PA"/>
    </source>
</evidence>
<name>A0A182FE80_ANOAL</name>
<protein>
    <submittedName>
        <fullName evidence="1">Uncharacterized protein</fullName>
    </submittedName>
</protein>
<dbReference type="AlphaFoldDB" id="A0A182FE80"/>
<reference evidence="1 2" key="1">
    <citation type="journal article" date="2017" name="G3 (Bethesda)">
        <title>The Physical Genome Mapping of Anopheles albimanus Corrected Scaffold Misassemblies and Identified Interarm Rearrangements in Genus Anopheles.</title>
        <authorList>
            <person name="Artemov G.N."/>
            <person name="Peery A.N."/>
            <person name="Jiang X."/>
            <person name="Tu Z."/>
            <person name="Stegniy V.N."/>
            <person name="Sharakhova M.V."/>
            <person name="Sharakhov I.V."/>
        </authorList>
    </citation>
    <scope>NUCLEOTIDE SEQUENCE [LARGE SCALE GENOMIC DNA]</scope>
    <source>
        <strain evidence="1 2">ALBI9_A</strain>
    </source>
</reference>